<protein>
    <submittedName>
        <fullName evidence="2">Uncharacterized protein</fullName>
    </submittedName>
</protein>
<name>A0ABD0PNB8_CIRMR</name>
<feature type="compositionally biased region" description="Low complexity" evidence="1">
    <location>
        <begin position="233"/>
        <end position="242"/>
    </location>
</feature>
<reference evidence="2 3" key="1">
    <citation type="submission" date="2024-05" db="EMBL/GenBank/DDBJ databases">
        <title>Genome sequencing and assembly of Indian major carp, Cirrhinus mrigala (Hamilton, 1822).</title>
        <authorList>
            <person name="Mohindra V."/>
            <person name="Chowdhury L.M."/>
            <person name="Lal K."/>
            <person name="Jena J.K."/>
        </authorList>
    </citation>
    <scope>NUCLEOTIDE SEQUENCE [LARGE SCALE GENOMIC DNA]</scope>
    <source>
        <strain evidence="2">CM1030</strain>
        <tissue evidence="2">Blood</tissue>
    </source>
</reference>
<evidence type="ECO:0000256" key="1">
    <source>
        <dbReference type="SAM" id="MobiDB-lite"/>
    </source>
</evidence>
<dbReference type="AlphaFoldDB" id="A0ABD0PNB8"/>
<feature type="region of interest" description="Disordered" evidence="1">
    <location>
        <begin position="18"/>
        <end position="50"/>
    </location>
</feature>
<sequence>LPPAGTEAVVMGAEGDLGIAMEDNPPGTTLVPPVDPPQGGLDFSFRAPEGDEISIAASEGGLSLSDAEASTGLPPSGFVAQSEVEAEMAAESIGLEYVAPPSPKRSCVRFSRVPPQCLSSRSRGKLPFRAEALKELDEGSTDPEVLRERRSPTDYALQATKVTAQALDRAMSTLVAQERHLWLNLAEMKDAEKVRFLDAPVSQGGLFGETVEDFANQFLAVKKQTEAIKHILPRTPGQPGPSSRRRGRPAATTAPAPPRPGPAARPQRSSRRQATKNPRKAPK</sequence>
<accession>A0ABD0PNB8</accession>
<proteinExistence type="predicted"/>
<feature type="non-terminal residue" evidence="2">
    <location>
        <position position="1"/>
    </location>
</feature>
<evidence type="ECO:0000313" key="3">
    <source>
        <dbReference type="Proteomes" id="UP001529510"/>
    </source>
</evidence>
<gene>
    <name evidence="2" type="ORF">M9458_027847</name>
</gene>
<dbReference type="EMBL" id="JAMKFB020000014">
    <property type="protein sequence ID" value="KAL0175517.1"/>
    <property type="molecule type" value="Genomic_DNA"/>
</dbReference>
<keyword evidence="3" id="KW-1185">Reference proteome</keyword>
<comment type="caution">
    <text evidence="2">The sequence shown here is derived from an EMBL/GenBank/DDBJ whole genome shotgun (WGS) entry which is preliminary data.</text>
</comment>
<evidence type="ECO:0000313" key="2">
    <source>
        <dbReference type="EMBL" id="KAL0175517.1"/>
    </source>
</evidence>
<feature type="region of interest" description="Disordered" evidence="1">
    <location>
        <begin position="230"/>
        <end position="283"/>
    </location>
</feature>
<feature type="non-terminal residue" evidence="2">
    <location>
        <position position="283"/>
    </location>
</feature>
<feature type="compositionally biased region" description="Basic residues" evidence="1">
    <location>
        <begin position="268"/>
        <end position="283"/>
    </location>
</feature>
<dbReference type="Proteomes" id="UP001529510">
    <property type="component" value="Unassembled WGS sequence"/>
</dbReference>
<organism evidence="2 3">
    <name type="scientific">Cirrhinus mrigala</name>
    <name type="common">Mrigala</name>
    <dbReference type="NCBI Taxonomy" id="683832"/>
    <lineage>
        <taxon>Eukaryota</taxon>
        <taxon>Metazoa</taxon>
        <taxon>Chordata</taxon>
        <taxon>Craniata</taxon>
        <taxon>Vertebrata</taxon>
        <taxon>Euteleostomi</taxon>
        <taxon>Actinopterygii</taxon>
        <taxon>Neopterygii</taxon>
        <taxon>Teleostei</taxon>
        <taxon>Ostariophysi</taxon>
        <taxon>Cypriniformes</taxon>
        <taxon>Cyprinidae</taxon>
        <taxon>Labeoninae</taxon>
        <taxon>Labeonini</taxon>
        <taxon>Cirrhinus</taxon>
    </lineage>
</organism>